<reference evidence="1 2" key="1">
    <citation type="journal article" date="2003" name="Mol. Microbiol.">
        <title>Genome-based analysis of virulence genes in a non-biofilm-forming Staphylococcus epidermidis strain (ATCC 12228).</title>
        <authorList>
            <person name="Zhang Y.Q."/>
            <person name="Ren S.X."/>
            <person name="Li H.L."/>
            <person name="Wang Y.X."/>
            <person name="Fu G."/>
            <person name="Yang J."/>
            <person name="Qin Z.Q."/>
            <person name="Miao Y.G."/>
            <person name="Wang W.Y."/>
            <person name="Chen R.S."/>
            <person name="Shen Y."/>
            <person name="Chen Z."/>
            <person name="Yuan Z.H."/>
            <person name="Zhao G.P."/>
            <person name="Qu D."/>
            <person name="Danchin A."/>
            <person name="Wen Y.M."/>
        </authorList>
    </citation>
    <scope>NUCLEOTIDE SEQUENCE [LARGE SCALE GENOMIC DNA]</scope>
    <source>
        <strain evidence="2">ATCC 12228 / FDA PCI 1200</strain>
    </source>
</reference>
<sequence length="46" mass="5472">MYRSSKQHNIAFHFLEILTFDTQQLQNLLILNLLEIKKALNNIIQC</sequence>
<evidence type="ECO:0000313" key="2">
    <source>
        <dbReference type="Proteomes" id="UP000001411"/>
    </source>
</evidence>
<dbReference type="KEGG" id="sep:SE_2123"/>
<dbReference type="AlphaFoldDB" id="A0A0H2VIB9"/>
<protein>
    <submittedName>
        <fullName evidence="1">Uncharacterized protein</fullName>
    </submittedName>
</protein>
<dbReference type="Proteomes" id="UP000001411">
    <property type="component" value="Chromosome"/>
</dbReference>
<dbReference type="HOGENOM" id="CLU_3189266_0_0_9"/>
<dbReference type="EMBL" id="AE015929">
    <property type="protein sequence ID" value="AAO05765.1"/>
    <property type="molecule type" value="Genomic_DNA"/>
</dbReference>
<name>A0A0H2VIB9_STAES</name>
<organism evidence="1 2">
    <name type="scientific">Staphylococcus epidermidis (strain ATCC 12228 / FDA PCI 1200)</name>
    <dbReference type="NCBI Taxonomy" id="176280"/>
    <lineage>
        <taxon>Bacteria</taxon>
        <taxon>Bacillati</taxon>
        <taxon>Bacillota</taxon>
        <taxon>Bacilli</taxon>
        <taxon>Bacillales</taxon>
        <taxon>Staphylococcaceae</taxon>
        <taxon>Staphylococcus</taxon>
    </lineage>
</organism>
<evidence type="ECO:0000313" key="1">
    <source>
        <dbReference type="EMBL" id="AAO05765.1"/>
    </source>
</evidence>
<gene>
    <name evidence="1" type="ordered locus">SE_2123</name>
</gene>
<proteinExistence type="predicted"/>
<accession>A0A0H2VIB9</accession>